<dbReference type="OrthoDB" id="4210236at2"/>
<evidence type="ECO:0000313" key="4">
    <source>
        <dbReference type="Proteomes" id="UP000198420"/>
    </source>
</evidence>
<comment type="subcellular location">
    <subcellularLocation>
        <location evidence="1">Membrane</location>
    </subcellularLocation>
</comment>
<evidence type="ECO:0000256" key="2">
    <source>
        <dbReference type="ARBA" id="ARBA00023136"/>
    </source>
</evidence>
<dbReference type="GO" id="GO:0016020">
    <property type="term" value="C:membrane"/>
    <property type="evidence" value="ECO:0007669"/>
    <property type="project" value="UniProtKB-SubCell"/>
</dbReference>
<name>A0A239CSR0_9ACTN</name>
<organism evidence="3 4">
    <name type="scientific">Actinomadura mexicana</name>
    <dbReference type="NCBI Taxonomy" id="134959"/>
    <lineage>
        <taxon>Bacteria</taxon>
        <taxon>Bacillati</taxon>
        <taxon>Actinomycetota</taxon>
        <taxon>Actinomycetes</taxon>
        <taxon>Streptosporangiales</taxon>
        <taxon>Thermomonosporaceae</taxon>
        <taxon>Actinomadura</taxon>
    </lineage>
</organism>
<dbReference type="PANTHER" id="PTHR37042:SF4">
    <property type="entry name" value="OUTER MEMBRANE PROTEIN RV1973"/>
    <property type="match status" value="1"/>
</dbReference>
<dbReference type="InterPro" id="IPR032710">
    <property type="entry name" value="NTF2-like_dom_sf"/>
</dbReference>
<dbReference type="AlphaFoldDB" id="A0A239CSR0"/>
<accession>A0A239CSR0</accession>
<keyword evidence="2" id="KW-0472">Membrane</keyword>
<gene>
    <name evidence="3" type="ORF">SAMN06265355_11366</name>
</gene>
<dbReference type="EMBL" id="FZNP01000013">
    <property type="protein sequence ID" value="SNS22554.1"/>
    <property type="molecule type" value="Genomic_DNA"/>
</dbReference>
<dbReference type="Proteomes" id="UP000198420">
    <property type="component" value="Unassembled WGS sequence"/>
</dbReference>
<dbReference type="PANTHER" id="PTHR37042">
    <property type="entry name" value="OUTER MEMBRANE PROTEIN RV1973"/>
    <property type="match status" value="1"/>
</dbReference>
<dbReference type="SUPFAM" id="SSF54427">
    <property type="entry name" value="NTF2-like"/>
    <property type="match status" value="1"/>
</dbReference>
<keyword evidence="4" id="KW-1185">Reference proteome</keyword>
<proteinExistence type="predicted"/>
<protein>
    <submittedName>
        <fullName evidence="3">Mce-associated membrane protein</fullName>
    </submittedName>
</protein>
<sequence length="173" mass="18161">MRRPLRLYRPFSVALALVVLALALRPAAGLARGNGLTGDETSGDTAVLDDVATTEVIGDVSTALVHVFSYAPDDVAATGQAAGRELSGRALEEYRRLFAQVRQQAPAQRVTLATRVVRAGVVSLTGDTARLLVFLDQTATRAGGPDGTPAAAQLMVTAHRDRGHWTITGLTSA</sequence>
<reference evidence="4" key="1">
    <citation type="submission" date="2017-06" db="EMBL/GenBank/DDBJ databases">
        <authorList>
            <person name="Varghese N."/>
            <person name="Submissions S."/>
        </authorList>
    </citation>
    <scope>NUCLEOTIDE SEQUENCE [LARGE SCALE GENOMIC DNA]</scope>
    <source>
        <strain evidence="4">DSM 44485</strain>
    </source>
</reference>
<dbReference type="RefSeq" id="WP_089315061.1">
    <property type="nucleotide sequence ID" value="NZ_FZNP01000013.1"/>
</dbReference>
<evidence type="ECO:0000256" key="1">
    <source>
        <dbReference type="ARBA" id="ARBA00004370"/>
    </source>
</evidence>
<evidence type="ECO:0000313" key="3">
    <source>
        <dbReference type="EMBL" id="SNS22554.1"/>
    </source>
</evidence>